<dbReference type="InterPro" id="IPR029151">
    <property type="entry name" value="Sensor-like_sf"/>
</dbReference>
<dbReference type="InterPro" id="IPR004089">
    <property type="entry name" value="MCPsignal_dom"/>
</dbReference>
<keyword evidence="4 10" id="KW-0812">Transmembrane</keyword>
<keyword evidence="5 10" id="KW-1133">Transmembrane helix</keyword>
<keyword evidence="7 9" id="KW-0807">Transducer</keyword>
<protein>
    <submittedName>
        <fullName evidence="13">Methyl-accepting chemotaxis protein</fullName>
    </submittedName>
</protein>
<feature type="domain" description="HAMP" evidence="12">
    <location>
        <begin position="376"/>
        <end position="428"/>
    </location>
</feature>
<evidence type="ECO:0000313" key="13">
    <source>
        <dbReference type="EMBL" id="MBD2186453.1"/>
    </source>
</evidence>
<evidence type="ECO:0000313" key="14">
    <source>
        <dbReference type="Proteomes" id="UP000641646"/>
    </source>
</evidence>
<dbReference type="SMART" id="SM00304">
    <property type="entry name" value="HAMP"/>
    <property type="match status" value="1"/>
</dbReference>
<dbReference type="Gene3D" id="1.10.287.950">
    <property type="entry name" value="Methyl-accepting chemotaxis protein"/>
    <property type="match status" value="1"/>
</dbReference>
<dbReference type="AlphaFoldDB" id="A0A926VNG9"/>
<organism evidence="13 14">
    <name type="scientific">Aerosakkonema funiforme FACHB-1375</name>
    <dbReference type="NCBI Taxonomy" id="2949571"/>
    <lineage>
        <taxon>Bacteria</taxon>
        <taxon>Bacillati</taxon>
        <taxon>Cyanobacteriota</taxon>
        <taxon>Cyanophyceae</taxon>
        <taxon>Oscillatoriophycideae</taxon>
        <taxon>Aerosakkonematales</taxon>
        <taxon>Aerosakkonemataceae</taxon>
        <taxon>Aerosakkonema</taxon>
    </lineage>
</organism>
<proteinExistence type="inferred from homology"/>
<evidence type="ECO:0000256" key="9">
    <source>
        <dbReference type="PROSITE-ProRule" id="PRU00284"/>
    </source>
</evidence>
<evidence type="ECO:0000256" key="2">
    <source>
        <dbReference type="ARBA" id="ARBA00022475"/>
    </source>
</evidence>
<evidence type="ECO:0000256" key="3">
    <source>
        <dbReference type="ARBA" id="ARBA00022500"/>
    </source>
</evidence>
<keyword evidence="3" id="KW-0145">Chemotaxis</keyword>
<dbReference type="CDD" id="cd06225">
    <property type="entry name" value="HAMP"/>
    <property type="match status" value="1"/>
</dbReference>
<keyword evidence="14" id="KW-1185">Reference proteome</keyword>
<sequence length="588" mass="64110">MSNKNYLVTKSSRKIPLRAALIVPFVLQTTAVVGLIGYISFKNGQKAINNVAAQLRNELNTRIENQIKANVEIPPKIVQLNANALSRGEIDIINGKGEQRFWEQVKLFPSISYTYCGSQQGGEAFGVLVDPNNPQKLEIKMSNAATNYRYNNYSLDSNGNRTVLNNKETNRYDARQRPWYKAAVATGGLTWSEVYLDFSTLLPTITSSIPVYDKTNNSLIGVCATDLFLPRDLSQFLKTLKIGKSGQTFIIESSGVLVASSTTEPITSGSGENTKRLKATESNNALVRATGEYLRDRFSNLNQIQTSQQLEFVVNGERQFLQVTPFKDGKGLDWLIVLIVPESDFLEEINANNRITIWLCVLGLLAAIAIAIVTAQSINRPILRIAQASEQMADGNFDQEVASSHIGELERLSNSFNKMATQLKTSFSKLNSVIEQANQVSLQVTASTSQIANSGKQLEASALQQASSTSEVNATARSIANTSGQLVKTMENVTQKAIVTAQATSNSQKSLQEMAAAMGDLASATNVISARLRVMNEKANNINSAVNRISDVAYKTNLISLNAAIEAEKAGEYGAGFAVVAREVRRLA</sequence>
<dbReference type="PROSITE" id="PS50885">
    <property type="entry name" value="HAMP"/>
    <property type="match status" value="1"/>
</dbReference>
<reference evidence="13" key="2">
    <citation type="submission" date="2020-08" db="EMBL/GenBank/DDBJ databases">
        <authorList>
            <person name="Chen M."/>
            <person name="Teng W."/>
            <person name="Zhao L."/>
            <person name="Hu C."/>
            <person name="Zhou Y."/>
            <person name="Han B."/>
            <person name="Song L."/>
            <person name="Shu W."/>
        </authorList>
    </citation>
    <scope>NUCLEOTIDE SEQUENCE</scope>
    <source>
        <strain evidence="13">FACHB-1375</strain>
    </source>
</reference>
<dbReference type="RefSeq" id="WP_190475802.1">
    <property type="nucleotide sequence ID" value="NZ_JACJPW010000213.1"/>
</dbReference>
<feature type="non-terminal residue" evidence="13">
    <location>
        <position position="588"/>
    </location>
</feature>
<evidence type="ECO:0000256" key="6">
    <source>
        <dbReference type="ARBA" id="ARBA00023136"/>
    </source>
</evidence>
<feature type="transmembrane region" description="Helical" evidence="10">
    <location>
        <begin position="355"/>
        <end position="375"/>
    </location>
</feature>
<dbReference type="GO" id="GO:0006935">
    <property type="term" value="P:chemotaxis"/>
    <property type="evidence" value="ECO:0007669"/>
    <property type="project" value="UniProtKB-KW"/>
</dbReference>
<dbReference type="Gene3D" id="6.10.340.10">
    <property type="match status" value="1"/>
</dbReference>
<dbReference type="EMBL" id="JACJPW010000213">
    <property type="protein sequence ID" value="MBD2186453.1"/>
    <property type="molecule type" value="Genomic_DNA"/>
</dbReference>
<dbReference type="Proteomes" id="UP000641646">
    <property type="component" value="Unassembled WGS sequence"/>
</dbReference>
<keyword evidence="6 10" id="KW-0472">Membrane</keyword>
<dbReference type="Pfam" id="PF00672">
    <property type="entry name" value="HAMP"/>
    <property type="match status" value="1"/>
</dbReference>
<dbReference type="Pfam" id="PF00015">
    <property type="entry name" value="MCPsignal"/>
    <property type="match status" value="1"/>
</dbReference>
<evidence type="ECO:0000259" key="12">
    <source>
        <dbReference type="PROSITE" id="PS50885"/>
    </source>
</evidence>
<dbReference type="InterPro" id="IPR033479">
    <property type="entry name" value="dCache_1"/>
</dbReference>
<dbReference type="GO" id="GO:0005886">
    <property type="term" value="C:plasma membrane"/>
    <property type="evidence" value="ECO:0007669"/>
    <property type="project" value="UniProtKB-SubCell"/>
</dbReference>
<accession>A0A926VNG9</accession>
<feature type="domain" description="Methyl-accepting transducer" evidence="11">
    <location>
        <begin position="440"/>
        <end position="588"/>
    </location>
</feature>
<comment type="subcellular location">
    <subcellularLocation>
        <location evidence="1">Cell membrane</location>
        <topology evidence="1">Multi-pass membrane protein</topology>
    </subcellularLocation>
</comment>
<dbReference type="SUPFAM" id="SSF58104">
    <property type="entry name" value="Methyl-accepting chemotaxis protein (MCP) signaling domain"/>
    <property type="match status" value="1"/>
</dbReference>
<dbReference type="Gene3D" id="3.30.450.20">
    <property type="entry name" value="PAS domain"/>
    <property type="match status" value="1"/>
</dbReference>
<evidence type="ECO:0000256" key="1">
    <source>
        <dbReference type="ARBA" id="ARBA00004651"/>
    </source>
</evidence>
<reference evidence="13" key="1">
    <citation type="journal article" date="2015" name="ISME J.">
        <title>Draft Genome Sequence of Streptomyces incarnatus NRRL8089, which Produces the Nucleoside Antibiotic Sinefungin.</title>
        <authorList>
            <person name="Oshima K."/>
            <person name="Hattori M."/>
            <person name="Shimizu H."/>
            <person name="Fukuda K."/>
            <person name="Nemoto M."/>
            <person name="Inagaki K."/>
            <person name="Tamura T."/>
        </authorList>
    </citation>
    <scope>NUCLEOTIDE SEQUENCE</scope>
    <source>
        <strain evidence="13">FACHB-1375</strain>
    </source>
</reference>
<dbReference type="Pfam" id="PF02743">
    <property type="entry name" value="dCache_1"/>
    <property type="match status" value="1"/>
</dbReference>
<comment type="caution">
    <text evidence="13">The sequence shown here is derived from an EMBL/GenBank/DDBJ whole genome shotgun (WGS) entry which is preliminary data.</text>
</comment>
<dbReference type="PANTHER" id="PTHR32089">
    <property type="entry name" value="METHYL-ACCEPTING CHEMOTAXIS PROTEIN MCPB"/>
    <property type="match status" value="1"/>
</dbReference>
<name>A0A926VNG9_9CYAN</name>
<evidence type="ECO:0000256" key="7">
    <source>
        <dbReference type="ARBA" id="ARBA00023224"/>
    </source>
</evidence>
<evidence type="ECO:0000256" key="5">
    <source>
        <dbReference type="ARBA" id="ARBA00022989"/>
    </source>
</evidence>
<dbReference type="SUPFAM" id="SSF103190">
    <property type="entry name" value="Sensory domain-like"/>
    <property type="match status" value="1"/>
</dbReference>
<evidence type="ECO:0000256" key="8">
    <source>
        <dbReference type="ARBA" id="ARBA00029447"/>
    </source>
</evidence>
<feature type="transmembrane region" description="Helical" evidence="10">
    <location>
        <begin position="21"/>
        <end position="41"/>
    </location>
</feature>
<dbReference type="InterPro" id="IPR004090">
    <property type="entry name" value="Chemotax_Me-accpt_rcpt"/>
</dbReference>
<dbReference type="GO" id="GO:0007165">
    <property type="term" value="P:signal transduction"/>
    <property type="evidence" value="ECO:0007669"/>
    <property type="project" value="UniProtKB-KW"/>
</dbReference>
<dbReference type="PANTHER" id="PTHR32089:SF112">
    <property type="entry name" value="LYSOZYME-LIKE PROTEIN-RELATED"/>
    <property type="match status" value="1"/>
</dbReference>
<dbReference type="CDD" id="cd12913">
    <property type="entry name" value="PDC1_MCP_like"/>
    <property type="match status" value="1"/>
</dbReference>
<dbReference type="GO" id="GO:0004888">
    <property type="term" value="F:transmembrane signaling receptor activity"/>
    <property type="evidence" value="ECO:0007669"/>
    <property type="project" value="InterPro"/>
</dbReference>
<dbReference type="PRINTS" id="PR00260">
    <property type="entry name" value="CHEMTRNSDUCR"/>
</dbReference>
<keyword evidence="2" id="KW-1003">Cell membrane</keyword>
<evidence type="ECO:0000256" key="4">
    <source>
        <dbReference type="ARBA" id="ARBA00022692"/>
    </source>
</evidence>
<dbReference type="PROSITE" id="PS50111">
    <property type="entry name" value="CHEMOTAXIS_TRANSDUC_2"/>
    <property type="match status" value="1"/>
</dbReference>
<comment type="similarity">
    <text evidence="8">Belongs to the methyl-accepting chemotaxis (MCP) protein family.</text>
</comment>
<gene>
    <name evidence="13" type="ORF">H6G03_36295</name>
</gene>
<evidence type="ECO:0000259" key="11">
    <source>
        <dbReference type="PROSITE" id="PS50111"/>
    </source>
</evidence>
<evidence type="ECO:0000256" key="10">
    <source>
        <dbReference type="SAM" id="Phobius"/>
    </source>
</evidence>
<dbReference type="InterPro" id="IPR003660">
    <property type="entry name" value="HAMP_dom"/>
</dbReference>